<accession>A0ABW8J9N9</accession>
<dbReference type="PANTHER" id="PTHR38037:SF1">
    <property type="entry name" value="ATP-DEPENDENT ZINC PROTEASE DOMAIN-CONTAINING PROTEIN-RELATED"/>
    <property type="match status" value="1"/>
</dbReference>
<evidence type="ECO:0000313" key="2">
    <source>
        <dbReference type="EMBL" id="MFK2878448.1"/>
    </source>
</evidence>
<protein>
    <submittedName>
        <fullName evidence="2">ATP-dependent zinc protease</fullName>
    </submittedName>
</protein>
<name>A0ABW8J9N9_9GAMM</name>
<dbReference type="PANTHER" id="PTHR38037">
    <property type="entry name" value="ZN_PROTEASE DOMAIN-CONTAINING PROTEIN"/>
    <property type="match status" value="1"/>
</dbReference>
<evidence type="ECO:0000313" key="3">
    <source>
        <dbReference type="Proteomes" id="UP001620339"/>
    </source>
</evidence>
<dbReference type="GO" id="GO:0008233">
    <property type="term" value="F:peptidase activity"/>
    <property type="evidence" value="ECO:0007669"/>
    <property type="project" value="UniProtKB-KW"/>
</dbReference>
<sequence length="155" mass="17627">MTDPANPSPIVLGWRERLALPRLGIAQLKVKLDTGARSSALHVESLETFLREGIMWLRFTVRAGRYPSDTVCCEAPALDRRMVTDTGGRRTERWFIRSEILLAGRRFEAEINLTDRRHMLFPMLLGRSALHGRFVVDPARAYTQPRLLPAATDRS</sequence>
<feature type="domain" description="Retropepsin-like aspartic endopeptidase" evidence="1">
    <location>
        <begin position="11"/>
        <end position="146"/>
    </location>
</feature>
<dbReference type="InterPro" id="IPR021109">
    <property type="entry name" value="Peptidase_aspartic_dom_sf"/>
</dbReference>
<keyword evidence="2" id="KW-0645">Protease</keyword>
<dbReference type="SUPFAM" id="SSF50630">
    <property type="entry name" value="Acid proteases"/>
    <property type="match status" value="1"/>
</dbReference>
<comment type="caution">
    <text evidence="2">The sequence shown here is derived from an EMBL/GenBank/DDBJ whole genome shotgun (WGS) entry which is preliminary data.</text>
</comment>
<dbReference type="InterPro" id="IPR008503">
    <property type="entry name" value="Asp_endopeptidase"/>
</dbReference>
<gene>
    <name evidence="2" type="ORF">ISP25_15340</name>
</gene>
<reference evidence="2 3" key="1">
    <citation type="submission" date="2020-10" db="EMBL/GenBank/DDBJ databases">
        <title>Phylogeny of dyella-like bacteria.</title>
        <authorList>
            <person name="Fu J."/>
        </authorList>
    </citation>
    <scope>NUCLEOTIDE SEQUENCE [LARGE SCALE GENOMIC DNA]</scope>
    <source>
        <strain evidence="2 3">KACC 19113</strain>
    </source>
</reference>
<dbReference type="Pfam" id="PF05618">
    <property type="entry name" value="Zn_protease"/>
    <property type="match status" value="1"/>
</dbReference>
<keyword evidence="3" id="KW-1185">Reference proteome</keyword>
<evidence type="ECO:0000259" key="1">
    <source>
        <dbReference type="Pfam" id="PF05618"/>
    </source>
</evidence>
<dbReference type="Gene3D" id="2.40.70.10">
    <property type="entry name" value="Acid Proteases"/>
    <property type="match status" value="1"/>
</dbReference>
<dbReference type="RefSeq" id="WP_192158029.1">
    <property type="nucleotide sequence ID" value="NZ_JADIKK010000008.1"/>
</dbReference>
<organism evidence="2 3">
    <name type="scientific">Rhodanobacter hydrolyticus</name>
    <dbReference type="NCBI Taxonomy" id="2250595"/>
    <lineage>
        <taxon>Bacteria</taxon>
        <taxon>Pseudomonadati</taxon>
        <taxon>Pseudomonadota</taxon>
        <taxon>Gammaproteobacteria</taxon>
        <taxon>Lysobacterales</taxon>
        <taxon>Rhodanobacteraceae</taxon>
        <taxon>Rhodanobacter</taxon>
    </lineage>
</organism>
<dbReference type="EMBL" id="JADIKK010000008">
    <property type="protein sequence ID" value="MFK2878448.1"/>
    <property type="molecule type" value="Genomic_DNA"/>
</dbReference>
<dbReference type="GO" id="GO:0006508">
    <property type="term" value="P:proteolysis"/>
    <property type="evidence" value="ECO:0007669"/>
    <property type="project" value="UniProtKB-KW"/>
</dbReference>
<keyword evidence="2" id="KW-0378">Hydrolase</keyword>
<proteinExistence type="predicted"/>
<dbReference type="Proteomes" id="UP001620339">
    <property type="component" value="Unassembled WGS sequence"/>
</dbReference>